<dbReference type="InterPro" id="IPR003593">
    <property type="entry name" value="AAA+_ATPase"/>
</dbReference>
<evidence type="ECO:0000256" key="2">
    <source>
        <dbReference type="ARBA" id="ARBA00022741"/>
    </source>
</evidence>
<feature type="region of interest" description="Disordered" evidence="4">
    <location>
        <begin position="1"/>
        <end position="32"/>
    </location>
</feature>
<feature type="compositionally biased region" description="Low complexity" evidence="4">
    <location>
        <begin position="348"/>
        <end position="389"/>
    </location>
</feature>
<proteinExistence type="predicted"/>
<keyword evidence="1" id="KW-0813">Transport</keyword>
<dbReference type="CDD" id="cd03255">
    <property type="entry name" value="ABC_MJ0796_LolCDE_FtsE"/>
    <property type="match status" value="1"/>
</dbReference>
<reference evidence="7" key="1">
    <citation type="journal article" date="2019" name="Int. J. Syst. Evol. Microbiol.">
        <title>The Global Catalogue of Microorganisms (GCM) 10K type strain sequencing project: providing services to taxonomists for standard genome sequencing and annotation.</title>
        <authorList>
            <consortium name="The Broad Institute Genomics Platform"/>
            <consortium name="The Broad Institute Genome Sequencing Center for Infectious Disease"/>
            <person name="Wu L."/>
            <person name="Ma J."/>
        </authorList>
    </citation>
    <scope>NUCLEOTIDE SEQUENCE [LARGE SCALE GENOMIC DNA]</scope>
    <source>
        <strain evidence="7">JCM 13004</strain>
    </source>
</reference>
<accession>A0ABP4HM56</accession>
<dbReference type="InterPro" id="IPR015854">
    <property type="entry name" value="ABC_transpr_LolD-like"/>
</dbReference>
<evidence type="ECO:0000313" key="7">
    <source>
        <dbReference type="Proteomes" id="UP001500037"/>
    </source>
</evidence>
<dbReference type="InterPro" id="IPR027417">
    <property type="entry name" value="P-loop_NTPase"/>
</dbReference>
<feature type="domain" description="ABC transporter" evidence="5">
    <location>
        <begin position="56"/>
        <end position="299"/>
    </location>
</feature>
<keyword evidence="7" id="KW-1185">Reference proteome</keyword>
<dbReference type="InterPro" id="IPR003439">
    <property type="entry name" value="ABC_transporter-like_ATP-bd"/>
</dbReference>
<keyword evidence="3" id="KW-0067">ATP-binding</keyword>
<protein>
    <recommendedName>
        <fullName evidence="5">ABC transporter domain-containing protein</fullName>
    </recommendedName>
</protein>
<evidence type="ECO:0000313" key="6">
    <source>
        <dbReference type="EMBL" id="GAA1270482.1"/>
    </source>
</evidence>
<dbReference type="SMART" id="SM00382">
    <property type="entry name" value="AAA"/>
    <property type="match status" value="1"/>
</dbReference>
<dbReference type="PROSITE" id="PS50893">
    <property type="entry name" value="ABC_TRANSPORTER_2"/>
    <property type="match status" value="1"/>
</dbReference>
<sequence>MSVTADPSTNPSADPAVGTSVGTSSGSEPTYQELQRRAQADRNGPAYGHDSVIACDRLVRIFSAERVEVQALQGLDLLVAKGDLIALVGASGSGKSTLLNILAGLDVPSAGSASVDGCDLLKMTPRERLRYRREVVGFVWQQTARNLMPFLTAAQNVALPMQLNGERWSAGRAKRRAARAGELLEALGIAHLADRRPAQLSGGEQQRVAIAVAMANNPSVVLADEPTGELDSETGAGIFEAFRTVNRELGATVVIVTHDPMVAGEVRRTVAIRDGRTSSEVLRHTLTGADGTESVSEREYVMLDRTGRVQLPREFLAALGMEHRVAVDLGADHIAVRRAEGAVRAVRAAAGVSRAGVSRPASGRGRLPGRRPSAAGPCRAARSAAASCRRGARRAARRGAGTRSGTPRGPPAAEARAAPAAGATRSRRRWRPAGPGSGGAPAPARSAP</sequence>
<dbReference type="InterPro" id="IPR017871">
    <property type="entry name" value="ABC_transporter-like_CS"/>
</dbReference>
<evidence type="ECO:0000256" key="3">
    <source>
        <dbReference type="ARBA" id="ARBA00022840"/>
    </source>
</evidence>
<evidence type="ECO:0000256" key="1">
    <source>
        <dbReference type="ARBA" id="ARBA00022448"/>
    </source>
</evidence>
<name>A0ABP4HM56_9ACTN</name>
<dbReference type="PANTHER" id="PTHR24220:SF685">
    <property type="entry name" value="ABC TRANSPORTER RELATED"/>
    <property type="match status" value="1"/>
</dbReference>
<dbReference type="InterPro" id="IPR017911">
    <property type="entry name" value="MacB-like_ATP-bd"/>
</dbReference>
<feature type="compositionally biased region" description="Polar residues" evidence="4">
    <location>
        <begin position="1"/>
        <end position="12"/>
    </location>
</feature>
<dbReference type="Pfam" id="PF00005">
    <property type="entry name" value="ABC_tran"/>
    <property type="match status" value="1"/>
</dbReference>
<keyword evidence="2" id="KW-0547">Nucleotide-binding</keyword>
<dbReference type="PROSITE" id="PS00211">
    <property type="entry name" value="ABC_TRANSPORTER_1"/>
    <property type="match status" value="1"/>
</dbReference>
<dbReference type="EMBL" id="BAAALF010000209">
    <property type="protein sequence ID" value="GAA1270482.1"/>
    <property type="molecule type" value="Genomic_DNA"/>
</dbReference>
<feature type="compositionally biased region" description="Low complexity" evidence="4">
    <location>
        <begin position="17"/>
        <end position="27"/>
    </location>
</feature>
<evidence type="ECO:0000256" key="4">
    <source>
        <dbReference type="SAM" id="MobiDB-lite"/>
    </source>
</evidence>
<feature type="compositionally biased region" description="Low complexity" evidence="4">
    <location>
        <begin position="398"/>
        <end position="424"/>
    </location>
</feature>
<comment type="caution">
    <text evidence="6">The sequence shown here is derived from an EMBL/GenBank/DDBJ whole genome shotgun (WGS) entry which is preliminary data.</text>
</comment>
<feature type="region of interest" description="Disordered" evidence="4">
    <location>
        <begin position="348"/>
        <end position="448"/>
    </location>
</feature>
<organism evidence="6 7">
    <name type="scientific">Kitasatospora nipponensis</name>
    <dbReference type="NCBI Taxonomy" id="258049"/>
    <lineage>
        <taxon>Bacteria</taxon>
        <taxon>Bacillati</taxon>
        <taxon>Actinomycetota</taxon>
        <taxon>Actinomycetes</taxon>
        <taxon>Kitasatosporales</taxon>
        <taxon>Streptomycetaceae</taxon>
        <taxon>Kitasatospora</taxon>
    </lineage>
</organism>
<evidence type="ECO:0000259" key="5">
    <source>
        <dbReference type="PROSITE" id="PS50893"/>
    </source>
</evidence>
<dbReference type="Proteomes" id="UP001500037">
    <property type="component" value="Unassembled WGS sequence"/>
</dbReference>
<dbReference type="PANTHER" id="PTHR24220">
    <property type="entry name" value="IMPORT ATP-BINDING PROTEIN"/>
    <property type="match status" value="1"/>
</dbReference>
<gene>
    <name evidence="6" type="ORF">GCM10009665_68510</name>
</gene>
<dbReference type="SUPFAM" id="SSF52540">
    <property type="entry name" value="P-loop containing nucleoside triphosphate hydrolases"/>
    <property type="match status" value="1"/>
</dbReference>
<dbReference type="Gene3D" id="3.40.50.300">
    <property type="entry name" value="P-loop containing nucleotide triphosphate hydrolases"/>
    <property type="match status" value="1"/>
</dbReference>